<dbReference type="EMBL" id="CP020559">
    <property type="protein sequence ID" value="ARE85972.1"/>
    <property type="molecule type" value="Genomic_DNA"/>
</dbReference>
<dbReference type="SUPFAM" id="SSF53756">
    <property type="entry name" value="UDP-Glycosyltransferase/glycogen phosphorylase"/>
    <property type="match status" value="1"/>
</dbReference>
<dbReference type="Proteomes" id="UP000192478">
    <property type="component" value="Chromosome"/>
</dbReference>
<dbReference type="CDD" id="cd03786">
    <property type="entry name" value="GTB_UDP-GlcNAc_2-Epimerase"/>
    <property type="match status" value="1"/>
</dbReference>
<name>A0AAC9RHM2_9CLOT</name>
<reference evidence="3 5" key="2">
    <citation type="submission" date="2017-03" db="EMBL/GenBank/DDBJ databases">
        <title>Complete sequence of Clostridium formicaceticum DSM 92.</title>
        <authorList>
            <person name="Poehlein A."/>
            <person name="Karl M."/>
            <person name="Bengelsdorf F.R."/>
            <person name="Duerre P."/>
            <person name="Daniel R."/>
        </authorList>
    </citation>
    <scope>NUCLEOTIDE SEQUENCE [LARGE SCALE GENOMIC DNA]</scope>
    <source>
        <strain evidence="3 5">DSM 92</strain>
    </source>
</reference>
<keyword evidence="3" id="KW-0326">Glycosidase</keyword>
<evidence type="ECO:0000259" key="1">
    <source>
        <dbReference type="Pfam" id="PF02350"/>
    </source>
</evidence>
<dbReference type="RefSeq" id="WP_070965789.1">
    <property type="nucleotide sequence ID" value="NZ_CP017603.1"/>
</dbReference>
<accession>A0AAC9RHM2</accession>
<dbReference type="EC" id="3.2.1.184" evidence="3"/>
<dbReference type="NCBIfam" id="TIGR03568">
    <property type="entry name" value="NeuC_NnaA"/>
    <property type="match status" value="1"/>
</dbReference>
<dbReference type="Proteomes" id="UP000177894">
    <property type="component" value="Chromosome"/>
</dbReference>
<evidence type="ECO:0000313" key="4">
    <source>
        <dbReference type="Proteomes" id="UP000177894"/>
    </source>
</evidence>
<keyword evidence="3" id="KW-0378">Hydrolase</keyword>
<dbReference type="AlphaFoldDB" id="A0AAC9RHM2"/>
<proteinExistence type="predicted"/>
<evidence type="ECO:0000313" key="3">
    <source>
        <dbReference type="EMBL" id="ARE85972.1"/>
    </source>
</evidence>
<sequence>MRKKRFAVITGTRAEYGLLYPLIQEINKDTEIDMDLIVTGSHLAESYGKTISFIESDGIKIDHTVDMEIQGDKETEICSSIAIGLEKFSDTLERYSFDGLIILGDRYELLAVCTAAIIHRVPIIHINGGEVTEGAIDDAIRHAITKMASIHFPSLNIYKKRIIQMGENPKRVHLVGSLAMDNMKNINLMTQEEISEYTKINFAKKVALMTYHPVTLNSLEESTKEVQEIMEALLETDLITLITMPNADAGSQKIYNKMLDYIEKNSNKFYLRNNLGQRGYLSVMKHAKLMIGNSSSGIGESPYFKIGVVNVGERQKGRFRTPNIVDCQGHKQDILNNIKWVLSEEFQQKVKNMQNPYGEGDTAKKIVQVLRQTDFRNKEALLKKGFYDLI</sequence>
<dbReference type="InterPro" id="IPR029767">
    <property type="entry name" value="WecB-like"/>
</dbReference>
<gene>
    <name evidence="3" type="primary">legG_1</name>
    <name evidence="2" type="ORF">BJL90_06970</name>
    <name evidence="3" type="ORF">CLFO_02880</name>
</gene>
<reference evidence="2 4" key="1">
    <citation type="submission" date="2016-10" db="EMBL/GenBank/DDBJ databases">
        <title>Complete Genome Sequence of Acetogen Clostridium formicoaceticum ATCC 27076.</title>
        <authorList>
            <person name="Bao T."/>
            <person name="Cheng C."/>
            <person name="Zhao J."/>
            <person name="Yang S.-T."/>
            <person name="Wang J."/>
            <person name="Wang M."/>
        </authorList>
    </citation>
    <scope>NUCLEOTIDE SEQUENCE [LARGE SCALE GENOMIC DNA]</scope>
    <source>
        <strain evidence="2 4">ATCC 27076</strain>
    </source>
</reference>
<dbReference type="InterPro" id="IPR003331">
    <property type="entry name" value="UDP_GlcNAc_Epimerase_2_dom"/>
</dbReference>
<dbReference type="PANTHER" id="PTHR43174:SF3">
    <property type="entry name" value="UDP-N-ACETYLGLUCOSAMINE 2-EPIMERASE"/>
    <property type="match status" value="1"/>
</dbReference>
<evidence type="ECO:0000313" key="2">
    <source>
        <dbReference type="EMBL" id="AOY75657.1"/>
    </source>
</evidence>
<dbReference type="GO" id="GO:0006047">
    <property type="term" value="P:UDP-N-acetylglucosamine metabolic process"/>
    <property type="evidence" value="ECO:0007669"/>
    <property type="project" value="InterPro"/>
</dbReference>
<dbReference type="EMBL" id="CP017603">
    <property type="protein sequence ID" value="AOY75657.1"/>
    <property type="molecule type" value="Genomic_DNA"/>
</dbReference>
<organism evidence="3 5">
    <name type="scientific">Clostridium formicaceticum</name>
    <dbReference type="NCBI Taxonomy" id="1497"/>
    <lineage>
        <taxon>Bacteria</taxon>
        <taxon>Bacillati</taxon>
        <taxon>Bacillota</taxon>
        <taxon>Clostridia</taxon>
        <taxon>Eubacteriales</taxon>
        <taxon>Clostridiaceae</taxon>
        <taxon>Clostridium</taxon>
    </lineage>
</organism>
<protein>
    <submittedName>
        <fullName evidence="3">GDP/UDP-N,N'-diacetylbacillosamine 2-epimerase (Hydrolyzing)</fullName>
        <ecNumber evidence="3">3.2.1.184</ecNumber>
    </submittedName>
    <submittedName>
        <fullName evidence="2">UDP-N-acetyl-D-glucosamine 2-epimerase, UDP-hydrolysing</fullName>
    </submittedName>
</protein>
<evidence type="ECO:0000313" key="5">
    <source>
        <dbReference type="Proteomes" id="UP000192478"/>
    </source>
</evidence>
<keyword evidence="4" id="KW-1185">Reference proteome</keyword>
<feature type="domain" description="UDP-N-acetylglucosamine 2-epimerase" evidence="1">
    <location>
        <begin position="24"/>
        <end position="371"/>
    </location>
</feature>
<dbReference type="PANTHER" id="PTHR43174">
    <property type="entry name" value="UDP-N-ACETYLGLUCOSAMINE 2-EPIMERASE"/>
    <property type="match status" value="1"/>
</dbReference>
<dbReference type="InterPro" id="IPR020004">
    <property type="entry name" value="UDP-GlcNAc_Epase"/>
</dbReference>
<dbReference type="Pfam" id="PF02350">
    <property type="entry name" value="Epimerase_2"/>
    <property type="match status" value="1"/>
</dbReference>
<dbReference type="KEGG" id="cfm:BJL90_06970"/>
<dbReference type="GO" id="GO:0102388">
    <property type="term" value="F:UDP-N,N'-diacetylbacillosamine 2-epimerase activity"/>
    <property type="evidence" value="ECO:0007669"/>
    <property type="project" value="UniProtKB-EC"/>
</dbReference>
<dbReference type="Gene3D" id="3.40.50.2000">
    <property type="entry name" value="Glycogen Phosphorylase B"/>
    <property type="match status" value="2"/>
</dbReference>